<feature type="transmembrane region" description="Helical" evidence="2">
    <location>
        <begin position="177"/>
        <end position="207"/>
    </location>
</feature>
<organism evidence="3 4">
    <name type="scientific">Oceanidesulfovibrio marinus</name>
    <dbReference type="NCBI Taxonomy" id="370038"/>
    <lineage>
        <taxon>Bacteria</taxon>
        <taxon>Pseudomonadati</taxon>
        <taxon>Thermodesulfobacteriota</taxon>
        <taxon>Desulfovibrionia</taxon>
        <taxon>Desulfovibrionales</taxon>
        <taxon>Desulfovibrionaceae</taxon>
        <taxon>Oceanidesulfovibrio</taxon>
    </lineage>
</organism>
<feature type="compositionally biased region" description="Low complexity" evidence="1">
    <location>
        <begin position="32"/>
        <end position="77"/>
    </location>
</feature>
<proteinExistence type="predicted"/>
<sequence>MWHDTEGIVHIKDQKPEEEEVREQQFADDLLQPNPDANATAPAETAAPMQAEPTQAEEPAPAEGTALAPSNASPAASENGTAMQPVTEPAPQAATLPTQQQPGNQTTPESRQSVVQPMQPRPGQMQPGQNIPPELQRQMDEARKDMPPEVQQQMDQAMREMQQNFGQQQPEMSPGVMIGMMLGMLGAALIPIVIFGLLSYVLFCFVLSRIGKKFFIGTFLQWLIPFYNLILLTRCAGLSPWFAAPTIVQFALSLLMIPLVFSNPLFAMSMASLLQIIGIIGYIAMAIVFGNIAKRLGKNLVLWVILMLIPLVQLVCGLILAFDSSRPILDGGEIPAGPSDDTPPRRRGKAGSQPDEMPLLSAPPKPPRKKDPLDD</sequence>
<feature type="compositionally biased region" description="Low complexity" evidence="1">
    <location>
        <begin position="116"/>
        <end position="129"/>
    </location>
</feature>
<evidence type="ECO:0000256" key="2">
    <source>
        <dbReference type="SAM" id="Phobius"/>
    </source>
</evidence>
<dbReference type="AlphaFoldDB" id="A0A6P1ZEP6"/>
<evidence type="ECO:0000313" key="3">
    <source>
        <dbReference type="EMBL" id="TVM30529.1"/>
    </source>
</evidence>
<gene>
    <name evidence="3" type="ORF">DQK91_20710</name>
</gene>
<keyword evidence="2" id="KW-0472">Membrane</keyword>
<protein>
    <submittedName>
        <fullName evidence="3">Uncharacterized protein</fullName>
    </submittedName>
</protein>
<dbReference type="EMBL" id="QMIF01000022">
    <property type="protein sequence ID" value="TVM30529.1"/>
    <property type="molecule type" value="Genomic_DNA"/>
</dbReference>
<feature type="compositionally biased region" description="Basic and acidic residues" evidence="1">
    <location>
        <begin position="1"/>
        <end position="15"/>
    </location>
</feature>
<evidence type="ECO:0000313" key="4">
    <source>
        <dbReference type="Proteomes" id="UP000434052"/>
    </source>
</evidence>
<keyword evidence="2" id="KW-0812">Transmembrane</keyword>
<evidence type="ECO:0000256" key="1">
    <source>
        <dbReference type="SAM" id="MobiDB-lite"/>
    </source>
</evidence>
<feature type="compositionally biased region" description="Low complexity" evidence="1">
    <location>
        <begin position="87"/>
        <end position="108"/>
    </location>
</feature>
<dbReference type="RefSeq" id="WP_144307318.1">
    <property type="nucleotide sequence ID" value="NZ_QMIF01000022.1"/>
</dbReference>
<comment type="caution">
    <text evidence="3">The sequence shown here is derived from an EMBL/GenBank/DDBJ whole genome shotgun (WGS) entry which is preliminary data.</text>
</comment>
<dbReference type="Proteomes" id="UP000434052">
    <property type="component" value="Unassembled WGS sequence"/>
</dbReference>
<reference evidence="3 4" key="1">
    <citation type="submission" date="2018-06" db="EMBL/GenBank/DDBJ databases">
        <title>Complete genome of Desulfovibrio marinus P48SEP.</title>
        <authorList>
            <person name="Crispim J.S."/>
            <person name="Vidigal P.M.P."/>
            <person name="Silva L.C.F."/>
            <person name="Araujo L.C."/>
            <person name="Laguardia C.N."/>
            <person name="Dias R.S."/>
            <person name="Sousa M.P."/>
            <person name="Paula S.O."/>
            <person name="Silva C."/>
        </authorList>
    </citation>
    <scope>NUCLEOTIDE SEQUENCE [LARGE SCALE GENOMIC DNA]</scope>
    <source>
        <strain evidence="3 4">P48SEP</strain>
    </source>
</reference>
<keyword evidence="2" id="KW-1133">Transmembrane helix</keyword>
<feature type="transmembrane region" description="Helical" evidence="2">
    <location>
        <begin position="214"/>
        <end position="232"/>
    </location>
</feature>
<dbReference type="OrthoDB" id="9135500at2"/>
<accession>A0A6P1ZEP6</accession>
<feature type="transmembrane region" description="Helical" evidence="2">
    <location>
        <begin position="273"/>
        <end position="294"/>
    </location>
</feature>
<feature type="region of interest" description="Disordered" evidence="1">
    <location>
        <begin position="330"/>
        <end position="375"/>
    </location>
</feature>
<feature type="transmembrane region" description="Helical" evidence="2">
    <location>
        <begin position="238"/>
        <end position="261"/>
    </location>
</feature>
<feature type="transmembrane region" description="Helical" evidence="2">
    <location>
        <begin position="300"/>
        <end position="322"/>
    </location>
</feature>
<name>A0A6P1ZEP6_9BACT</name>
<feature type="region of interest" description="Disordered" evidence="1">
    <location>
        <begin position="1"/>
        <end position="132"/>
    </location>
</feature>